<reference evidence="1 2" key="1">
    <citation type="journal article" date="2008" name="Science">
        <title>The Physcomitrella genome reveals evolutionary insights into the conquest of land by plants.</title>
        <authorList>
            <person name="Rensing S."/>
            <person name="Lang D."/>
            <person name="Zimmer A."/>
            <person name="Terry A."/>
            <person name="Salamov A."/>
            <person name="Shapiro H."/>
            <person name="Nishiyama T."/>
            <person name="Perroud P.-F."/>
            <person name="Lindquist E."/>
            <person name="Kamisugi Y."/>
            <person name="Tanahashi T."/>
            <person name="Sakakibara K."/>
            <person name="Fujita T."/>
            <person name="Oishi K."/>
            <person name="Shin-I T."/>
            <person name="Kuroki Y."/>
            <person name="Toyoda A."/>
            <person name="Suzuki Y."/>
            <person name="Hashimoto A."/>
            <person name="Yamaguchi K."/>
            <person name="Sugano A."/>
            <person name="Kohara Y."/>
            <person name="Fujiyama A."/>
            <person name="Anterola A."/>
            <person name="Aoki S."/>
            <person name="Ashton N."/>
            <person name="Barbazuk W.B."/>
            <person name="Barker E."/>
            <person name="Bennetzen J."/>
            <person name="Bezanilla M."/>
            <person name="Blankenship R."/>
            <person name="Cho S.H."/>
            <person name="Dutcher S."/>
            <person name="Estelle M."/>
            <person name="Fawcett J.A."/>
            <person name="Gundlach H."/>
            <person name="Hanada K."/>
            <person name="Heyl A."/>
            <person name="Hicks K.A."/>
            <person name="Hugh J."/>
            <person name="Lohr M."/>
            <person name="Mayer K."/>
            <person name="Melkozernov A."/>
            <person name="Murata T."/>
            <person name="Nelson D."/>
            <person name="Pils B."/>
            <person name="Prigge M."/>
            <person name="Reiss B."/>
            <person name="Renner T."/>
            <person name="Rombauts S."/>
            <person name="Rushton P."/>
            <person name="Sanderfoot A."/>
            <person name="Schween G."/>
            <person name="Shiu S.-H."/>
            <person name="Stueber K."/>
            <person name="Theodoulou F.L."/>
            <person name="Tu H."/>
            <person name="Van de Peer Y."/>
            <person name="Verrier P.J."/>
            <person name="Waters E."/>
            <person name="Wood A."/>
            <person name="Yang L."/>
            <person name="Cove D."/>
            <person name="Cuming A."/>
            <person name="Hasebe M."/>
            <person name="Lucas S."/>
            <person name="Mishler D.B."/>
            <person name="Reski R."/>
            <person name="Grigoriev I."/>
            <person name="Quatrano R.S."/>
            <person name="Boore J.L."/>
        </authorList>
    </citation>
    <scope>NUCLEOTIDE SEQUENCE [LARGE SCALE GENOMIC DNA]</scope>
    <source>
        <strain evidence="1 2">cv. Gransden 2004</strain>
    </source>
</reference>
<reference evidence="1 2" key="2">
    <citation type="journal article" date="2018" name="Plant J.">
        <title>The Physcomitrella patens chromosome-scale assembly reveals moss genome structure and evolution.</title>
        <authorList>
            <person name="Lang D."/>
            <person name="Ullrich K.K."/>
            <person name="Murat F."/>
            <person name="Fuchs J."/>
            <person name="Jenkins J."/>
            <person name="Haas F.B."/>
            <person name="Piednoel M."/>
            <person name="Gundlach H."/>
            <person name="Van Bel M."/>
            <person name="Meyberg R."/>
            <person name="Vives C."/>
            <person name="Morata J."/>
            <person name="Symeonidi A."/>
            <person name="Hiss M."/>
            <person name="Muchero W."/>
            <person name="Kamisugi Y."/>
            <person name="Saleh O."/>
            <person name="Blanc G."/>
            <person name="Decker E.L."/>
            <person name="van Gessel N."/>
            <person name="Grimwood J."/>
            <person name="Hayes R.D."/>
            <person name="Graham S.W."/>
            <person name="Gunter L.E."/>
            <person name="McDaniel S.F."/>
            <person name="Hoernstein S.N.W."/>
            <person name="Larsson A."/>
            <person name="Li F.W."/>
            <person name="Perroud P.F."/>
            <person name="Phillips J."/>
            <person name="Ranjan P."/>
            <person name="Rokshar D.S."/>
            <person name="Rothfels C.J."/>
            <person name="Schneider L."/>
            <person name="Shu S."/>
            <person name="Stevenson D.W."/>
            <person name="Thummler F."/>
            <person name="Tillich M."/>
            <person name="Villarreal Aguilar J.C."/>
            <person name="Widiez T."/>
            <person name="Wong G.K."/>
            <person name="Wymore A."/>
            <person name="Zhang Y."/>
            <person name="Zimmer A.D."/>
            <person name="Quatrano R.S."/>
            <person name="Mayer K.F.X."/>
            <person name="Goodstein D."/>
            <person name="Casacuberta J.M."/>
            <person name="Vandepoele K."/>
            <person name="Reski R."/>
            <person name="Cuming A.C."/>
            <person name="Tuskan G.A."/>
            <person name="Maumus F."/>
            <person name="Salse J."/>
            <person name="Schmutz J."/>
            <person name="Rensing S.A."/>
        </authorList>
    </citation>
    <scope>NUCLEOTIDE SEQUENCE [LARGE SCALE GENOMIC DNA]</scope>
    <source>
        <strain evidence="1 2">cv. Gransden 2004</strain>
    </source>
</reference>
<dbReference type="InParanoid" id="A0A7I4C0Y6"/>
<organism evidence="1 2">
    <name type="scientific">Physcomitrium patens</name>
    <name type="common">Spreading-leaved earth moss</name>
    <name type="synonym">Physcomitrella patens</name>
    <dbReference type="NCBI Taxonomy" id="3218"/>
    <lineage>
        <taxon>Eukaryota</taxon>
        <taxon>Viridiplantae</taxon>
        <taxon>Streptophyta</taxon>
        <taxon>Embryophyta</taxon>
        <taxon>Bryophyta</taxon>
        <taxon>Bryophytina</taxon>
        <taxon>Bryopsida</taxon>
        <taxon>Funariidae</taxon>
        <taxon>Funariales</taxon>
        <taxon>Funariaceae</taxon>
        <taxon>Physcomitrium</taxon>
    </lineage>
</organism>
<dbReference type="Gramene" id="Pp3c20_21110V3.3">
    <property type="protein sequence ID" value="Pp3c20_21110V3.3"/>
    <property type="gene ID" value="Pp3c20_21110"/>
</dbReference>
<evidence type="ECO:0000313" key="1">
    <source>
        <dbReference type="EnsemblPlants" id="Pp3c20_21110V3.3"/>
    </source>
</evidence>
<proteinExistence type="predicted"/>
<dbReference type="EMBL" id="ABEU02000020">
    <property type="status" value="NOT_ANNOTATED_CDS"/>
    <property type="molecule type" value="Genomic_DNA"/>
</dbReference>
<keyword evidence="2" id="KW-1185">Reference proteome</keyword>
<dbReference type="EnsemblPlants" id="Pp3c20_21110V3.3">
    <property type="protein sequence ID" value="Pp3c20_21110V3.3"/>
    <property type="gene ID" value="Pp3c20_21110"/>
</dbReference>
<dbReference type="Proteomes" id="UP000006727">
    <property type="component" value="Chromosome 20"/>
</dbReference>
<evidence type="ECO:0000313" key="2">
    <source>
        <dbReference type="Proteomes" id="UP000006727"/>
    </source>
</evidence>
<reference evidence="1" key="3">
    <citation type="submission" date="2020-12" db="UniProtKB">
        <authorList>
            <consortium name="EnsemblPlants"/>
        </authorList>
    </citation>
    <scope>IDENTIFICATION</scope>
</reference>
<accession>A0A7I4C0Y6</accession>
<protein>
    <submittedName>
        <fullName evidence="1">Uncharacterized protein</fullName>
    </submittedName>
</protein>
<sequence length="67" mass="7225">MIQTCGLSPCPATASKGEDFLEAPVSRSKHPAEQATLIILTAGRKGQGDKRLYFPNENLHAHSYASL</sequence>
<dbReference type="AlphaFoldDB" id="A0A7I4C0Y6"/>
<name>A0A7I4C0Y6_PHYPA</name>